<comment type="similarity">
    <text evidence="1">Belongs to the LCL3 family.</text>
</comment>
<dbReference type="PANTHER" id="PTHR12302">
    <property type="entry name" value="EBNA2 BINDING PROTEIN P100"/>
    <property type="match status" value="1"/>
</dbReference>
<dbReference type="SMART" id="SM00318">
    <property type="entry name" value="SNc"/>
    <property type="match status" value="1"/>
</dbReference>
<dbReference type="InterPro" id="IPR016071">
    <property type="entry name" value="Staphylococal_nuclease_OB-fold"/>
</dbReference>
<reference evidence="8 9" key="1">
    <citation type="journal article" date="2018" name="New Phytol.">
        <title>Phylogenomics of Endogonaceae and evolution of mycorrhizas within Mucoromycota.</title>
        <authorList>
            <person name="Chang Y."/>
            <person name="Desiro A."/>
            <person name="Na H."/>
            <person name="Sandor L."/>
            <person name="Lipzen A."/>
            <person name="Clum A."/>
            <person name="Barry K."/>
            <person name="Grigoriev I.V."/>
            <person name="Martin F.M."/>
            <person name="Stajich J.E."/>
            <person name="Smith M.E."/>
            <person name="Bonito G."/>
            <person name="Spatafora J.W."/>
        </authorList>
    </citation>
    <scope>NUCLEOTIDE SEQUENCE [LARGE SCALE GENOMIC DNA]</scope>
    <source>
        <strain evidence="8 9">AD002</strain>
    </source>
</reference>
<protein>
    <recommendedName>
        <fullName evidence="7">TNase-like domain-containing protein</fullName>
    </recommendedName>
</protein>
<name>A0A433Q7E6_9FUNG</name>
<feature type="transmembrane region" description="Helical" evidence="6">
    <location>
        <begin position="36"/>
        <end position="53"/>
    </location>
</feature>
<dbReference type="Gene3D" id="2.40.50.90">
    <property type="match status" value="1"/>
</dbReference>
<keyword evidence="4" id="KW-0378">Hydrolase</keyword>
<dbReference type="InterPro" id="IPR035437">
    <property type="entry name" value="SNase_OB-fold_sf"/>
</dbReference>
<gene>
    <name evidence="8" type="ORF">BC938DRAFT_471785</name>
</gene>
<keyword evidence="9" id="KW-1185">Reference proteome</keyword>
<dbReference type="GO" id="GO:0005739">
    <property type="term" value="C:mitochondrion"/>
    <property type="evidence" value="ECO:0007669"/>
    <property type="project" value="TreeGrafter"/>
</dbReference>
<dbReference type="AlphaFoldDB" id="A0A433Q7E6"/>
<proteinExistence type="inferred from homology"/>
<evidence type="ECO:0000256" key="1">
    <source>
        <dbReference type="ARBA" id="ARBA00005435"/>
    </source>
</evidence>
<dbReference type="SUPFAM" id="SSF50199">
    <property type="entry name" value="Staphylococcal nuclease"/>
    <property type="match status" value="1"/>
</dbReference>
<dbReference type="EMBL" id="RBNJ01012300">
    <property type="protein sequence ID" value="RUS25692.1"/>
    <property type="molecule type" value="Genomic_DNA"/>
</dbReference>
<evidence type="ECO:0000313" key="8">
    <source>
        <dbReference type="EMBL" id="RUS25692.1"/>
    </source>
</evidence>
<dbReference type="GO" id="GO:0004519">
    <property type="term" value="F:endonuclease activity"/>
    <property type="evidence" value="ECO:0007669"/>
    <property type="project" value="UniProtKB-KW"/>
</dbReference>
<comment type="caution">
    <text evidence="8">The sequence shown here is derived from an EMBL/GenBank/DDBJ whole genome shotgun (WGS) entry which is preliminary data.</text>
</comment>
<keyword evidence="2" id="KW-0540">Nuclease</keyword>
<evidence type="ECO:0000259" key="7">
    <source>
        <dbReference type="PROSITE" id="PS50830"/>
    </source>
</evidence>
<accession>A0A433Q7E6</accession>
<dbReference type="PROSITE" id="PS50830">
    <property type="entry name" value="TNASE_3"/>
    <property type="match status" value="1"/>
</dbReference>
<keyword evidence="5" id="KW-0106">Calcium</keyword>
<evidence type="ECO:0000256" key="3">
    <source>
        <dbReference type="ARBA" id="ARBA00022759"/>
    </source>
</evidence>
<dbReference type="Pfam" id="PF00565">
    <property type="entry name" value="SNase"/>
    <property type="match status" value="1"/>
</dbReference>
<evidence type="ECO:0000256" key="4">
    <source>
        <dbReference type="ARBA" id="ARBA00022801"/>
    </source>
</evidence>
<dbReference type="Proteomes" id="UP000274822">
    <property type="component" value="Unassembled WGS sequence"/>
</dbReference>
<feature type="domain" description="TNase-like" evidence="7">
    <location>
        <begin position="76"/>
        <end position="232"/>
    </location>
</feature>
<evidence type="ECO:0000256" key="2">
    <source>
        <dbReference type="ARBA" id="ARBA00022722"/>
    </source>
</evidence>
<keyword evidence="6" id="KW-0812">Transmembrane</keyword>
<evidence type="ECO:0000256" key="5">
    <source>
        <dbReference type="ARBA" id="ARBA00022837"/>
    </source>
</evidence>
<dbReference type="GO" id="GO:0016787">
    <property type="term" value="F:hydrolase activity"/>
    <property type="evidence" value="ECO:0007669"/>
    <property type="project" value="UniProtKB-KW"/>
</dbReference>
<keyword evidence="3" id="KW-0255">Endonuclease</keyword>
<evidence type="ECO:0000256" key="6">
    <source>
        <dbReference type="SAM" id="Phobius"/>
    </source>
</evidence>
<evidence type="ECO:0000313" key="9">
    <source>
        <dbReference type="Proteomes" id="UP000274822"/>
    </source>
</evidence>
<dbReference type="PANTHER" id="PTHR12302:SF3">
    <property type="entry name" value="SERINE_THREONINE-PROTEIN KINASE 31"/>
    <property type="match status" value="1"/>
</dbReference>
<sequence length="253" mass="28885">MTTSDSDPRKTLARIARSTIDALSSYLPASVTGSPYFFLGGAVLMGFPVYGLYRTVSVRRYMTAEHIPHTAFERRSRIRGRVVAVGDSDNFRIYHTPRLFSRVPRLESFKGVLMKKTINIRIAGVDAPESASFSMPAQPFSIEARAWLTKEVLNRDVIVRLLSRDQYQRVVGMAFVRRYPFPFPRRNVSLEMLRAGLATVYTGKGAEYGGILEKLKRAEEMARRERKGMWAQDMTKYTTPAEHKKRHLRGMDL</sequence>
<keyword evidence="6" id="KW-0472">Membrane</keyword>
<keyword evidence="6" id="KW-1133">Transmembrane helix</keyword>
<organism evidence="8 9">
    <name type="scientific">Jimgerdemannia flammicorona</name>
    <dbReference type="NCBI Taxonomy" id="994334"/>
    <lineage>
        <taxon>Eukaryota</taxon>
        <taxon>Fungi</taxon>
        <taxon>Fungi incertae sedis</taxon>
        <taxon>Mucoromycota</taxon>
        <taxon>Mucoromycotina</taxon>
        <taxon>Endogonomycetes</taxon>
        <taxon>Endogonales</taxon>
        <taxon>Endogonaceae</taxon>
        <taxon>Jimgerdemannia</taxon>
    </lineage>
</organism>